<dbReference type="AlphaFoldDB" id="A0AAV9VKA7"/>
<proteinExistence type="predicted"/>
<keyword evidence="3" id="KW-1185">Reference proteome</keyword>
<gene>
    <name evidence="2" type="ORF">TWF730_000023</name>
</gene>
<keyword evidence="1" id="KW-0732">Signal</keyword>
<reference evidence="2 3" key="1">
    <citation type="submission" date="2019-10" db="EMBL/GenBank/DDBJ databases">
        <authorList>
            <person name="Palmer J.M."/>
        </authorList>
    </citation>
    <scope>NUCLEOTIDE SEQUENCE [LARGE SCALE GENOMIC DNA]</scope>
    <source>
        <strain evidence="2 3">TWF730</strain>
    </source>
</reference>
<evidence type="ECO:0000313" key="3">
    <source>
        <dbReference type="Proteomes" id="UP001373714"/>
    </source>
</evidence>
<feature type="signal peptide" evidence="1">
    <location>
        <begin position="1"/>
        <end position="17"/>
    </location>
</feature>
<name>A0AAV9VKA7_9PEZI</name>
<accession>A0AAV9VKA7</accession>
<evidence type="ECO:0000313" key="2">
    <source>
        <dbReference type="EMBL" id="KAK6362566.1"/>
    </source>
</evidence>
<feature type="chain" id="PRO_5043350853" evidence="1">
    <location>
        <begin position="18"/>
        <end position="386"/>
    </location>
</feature>
<protein>
    <submittedName>
        <fullName evidence="2">Uncharacterized protein</fullName>
    </submittedName>
</protein>
<organism evidence="2 3">
    <name type="scientific">Orbilia blumenaviensis</name>
    <dbReference type="NCBI Taxonomy" id="1796055"/>
    <lineage>
        <taxon>Eukaryota</taxon>
        <taxon>Fungi</taxon>
        <taxon>Dikarya</taxon>
        <taxon>Ascomycota</taxon>
        <taxon>Pezizomycotina</taxon>
        <taxon>Orbiliomycetes</taxon>
        <taxon>Orbiliales</taxon>
        <taxon>Orbiliaceae</taxon>
        <taxon>Orbilia</taxon>
    </lineage>
</organism>
<dbReference type="EMBL" id="JAVHNS010000001">
    <property type="protein sequence ID" value="KAK6362566.1"/>
    <property type="molecule type" value="Genomic_DNA"/>
</dbReference>
<sequence length="386" mass="41555">MLVSLVSLLALGASSLAHPLLDLEKRTGSGGCNADNVLRLLRATQRLDDSIAFCSQYLDLPAVTQTLPPAPTATAVVTLTEFRFTTVTETFVITETDVEFEKLKKRCTSTTTTTTSKSISTPGYILSTSIDPSRLSSACGCLTIPLATVTVPATDIPGTLTTSFSETQTETVTDWIISTETATITAPSFILASPTPVCCRSGIDEPAPFDVDDAYYRVEIPFEAEVYGLKSNLVFASINGLIWLDENSQGNYWYYHTDGDTNGAPLPLGPDDLPDVAILPFWSDLFVNGGKVQGIFYEISGNTITFEYVVSAYDSTVNDYHFTVAISNDNKVTIKYYAVLDSEDGTVAIQKKSSDAAIVFSRGEAAKVYAGLTLEFDTTAGTVNSI</sequence>
<comment type="caution">
    <text evidence="2">The sequence shown here is derived from an EMBL/GenBank/DDBJ whole genome shotgun (WGS) entry which is preliminary data.</text>
</comment>
<evidence type="ECO:0000256" key="1">
    <source>
        <dbReference type="SAM" id="SignalP"/>
    </source>
</evidence>
<dbReference type="Proteomes" id="UP001373714">
    <property type="component" value="Unassembled WGS sequence"/>
</dbReference>